<proteinExistence type="predicted"/>
<organism evidence="2 3">
    <name type="scientific">Paxillus rubicundulus Ve08.2h10</name>
    <dbReference type="NCBI Taxonomy" id="930991"/>
    <lineage>
        <taxon>Eukaryota</taxon>
        <taxon>Fungi</taxon>
        <taxon>Dikarya</taxon>
        <taxon>Basidiomycota</taxon>
        <taxon>Agaricomycotina</taxon>
        <taxon>Agaricomycetes</taxon>
        <taxon>Agaricomycetidae</taxon>
        <taxon>Boletales</taxon>
        <taxon>Paxilineae</taxon>
        <taxon>Paxillaceae</taxon>
        <taxon>Paxillus</taxon>
    </lineage>
</organism>
<dbReference type="HOGENOM" id="CLU_032278_2_1_1"/>
<evidence type="ECO:0000313" key="3">
    <source>
        <dbReference type="Proteomes" id="UP000054538"/>
    </source>
</evidence>
<dbReference type="STRING" id="930991.A0A0D0CAC9"/>
<name>A0A0D0CAC9_9AGAM</name>
<dbReference type="Proteomes" id="UP000054538">
    <property type="component" value="Unassembled WGS sequence"/>
</dbReference>
<reference evidence="2 3" key="1">
    <citation type="submission" date="2014-04" db="EMBL/GenBank/DDBJ databases">
        <authorList>
            <consortium name="DOE Joint Genome Institute"/>
            <person name="Kuo A."/>
            <person name="Kohler A."/>
            <person name="Jargeat P."/>
            <person name="Nagy L.G."/>
            <person name="Floudas D."/>
            <person name="Copeland A."/>
            <person name="Barry K.W."/>
            <person name="Cichocki N."/>
            <person name="Veneault-Fourrey C."/>
            <person name="LaButti K."/>
            <person name="Lindquist E.A."/>
            <person name="Lipzen A."/>
            <person name="Lundell T."/>
            <person name="Morin E."/>
            <person name="Murat C."/>
            <person name="Sun H."/>
            <person name="Tunlid A."/>
            <person name="Henrissat B."/>
            <person name="Grigoriev I.V."/>
            <person name="Hibbett D.S."/>
            <person name="Martin F."/>
            <person name="Nordberg H.P."/>
            <person name="Cantor M.N."/>
            <person name="Hua S.X."/>
        </authorList>
    </citation>
    <scope>NUCLEOTIDE SEQUENCE [LARGE SCALE GENOMIC DNA]</scope>
    <source>
        <strain evidence="2 3">Ve08.2h10</strain>
    </source>
</reference>
<dbReference type="OrthoDB" id="2651995at2759"/>
<evidence type="ECO:0000313" key="2">
    <source>
        <dbReference type="EMBL" id="KIK79842.1"/>
    </source>
</evidence>
<keyword evidence="3" id="KW-1185">Reference proteome</keyword>
<gene>
    <name evidence="2" type="ORF">PAXRUDRAFT_16109</name>
</gene>
<feature type="region of interest" description="Disordered" evidence="1">
    <location>
        <begin position="233"/>
        <end position="254"/>
    </location>
</feature>
<protein>
    <submittedName>
        <fullName evidence="2">Uncharacterized protein</fullName>
    </submittedName>
</protein>
<accession>A0A0D0CAC9</accession>
<reference evidence="3" key="2">
    <citation type="submission" date="2015-01" db="EMBL/GenBank/DDBJ databases">
        <title>Evolutionary Origins and Diversification of the Mycorrhizal Mutualists.</title>
        <authorList>
            <consortium name="DOE Joint Genome Institute"/>
            <consortium name="Mycorrhizal Genomics Consortium"/>
            <person name="Kohler A."/>
            <person name="Kuo A."/>
            <person name="Nagy L.G."/>
            <person name="Floudas D."/>
            <person name="Copeland A."/>
            <person name="Barry K.W."/>
            <person name="Cichocki N."/>
            <person name="Veneault-Fourrey C."/>
            <person name="LaButti K."/>
            <person name="Lindquist E.A."/>
            <person name="Lipzen A."/>
            <person name="Lundell T."/>
            <person name="Morin E."/>
            <person name="Murat C."/>
            <person name="Riley R."/>
            <person name="Ohm R."/>
            <person name="Sun H."/>
            <person name="Tunlid A."/>
            <person name="Henrissat B."/>
            <person name="Grigoriev I.V."/>
            <person name="Hibbett D.S."/>
            <person name="Martin F."/>
        </authorList>
    </citation>
    <scope>NUCLEOTIDE SEQUENCE [LARGE SCALE GENOMIC DNA]</scope>
    <source>
        <strain evidence="3">Ve08.2h10</strain>
    </source>
</reference>
<dbReference type="AlphaFoldDB" id="A0A0D0CAC9"/>
<dbReference type="InParanoid" id="A0A0D0CAC9"/>
<dbReference type="EMBL" id="KN826169">
    <property type="protein sequence ID" value="KIK79842.1"/>
    <property type="molecule type" value="Genomic_DNA"/>
</dbReference>
<sequence>MTNLRDALQAILDAVYGDSIPHTIIIGGPVYQVAKQHLNEWHGGFAVAALMVITTFFSHDPDFHDTEQHAEFTAAMVKKNQFLFMHNPGVDRKGWTGMWWSPFILQSFTSHSQFTKGHIKVPELGSKQTSAQTAFALASAAVYHTLTLVANKNITFKSIVAGKSQKCSGVVTDGDSAVWELSIPKGTQYEFNEAMWSAKTRVFLEPIMALSDNNFAMIVDEAQAFVKGGKGAMNSAASDDEDEDEDIQDLFTFR</sequence>
<evidence type="ECO:0000256" key="1">
    <source>
        <dbReference type="SAM" id="MobiDB-lite"/>
    </source>
</evidence>
<feature type="compositionally biased region" description="Acidic residues" evidence="1">
    <location>
        <begin position="238"/>
        <end position="248"/>
    </location>
</feature>